<name>A0AAN9N164_PHACN</name>
<gene>
    <name evidence="1" type="ORF">VNO80_13526</name>
</gene>
<sequence length="108" mass="12473">MPLLDGRLIPHPGRRPMCLPSWLMTEAISDFIRGKSEVAAFFNKRQSHRLLSYTFLSLTLLDSRAYLTIKSSHLTAWLAQWLNDQPLPADPRPWTTSELFQSCNQEML</sequence>
<organism evidence="1 2">
    <name type="scientific">Phaseolus coccineus</name>
    <name type="common">Scarlet runner bean</name>
    <name type="synonym">Phaseolus multiflorus</name>
    <dbReference type="NCBI Taxonomy" id="3886"/>
    <lineage>
        <taxon>Eukaryota</taxon>
        <taxon>Viridiplantae</taxon>
        <taxon>Streptophyta</taxon>
        <taxon>Embryophyta</taxon>
        <taxon>Tracheophyta</taxon>
        <taxon>Spermatophyta</taxon>
        <taxon>Magnoliopsida</taxon>
        <taxon>eudicotyledons</taxon>
        <taxon>Gunneridae</taxon>
        <taxon>Pentapetalae</taxon>
        <taxon>rosids</taxon>
        <taxon>fabids</taxon>
        <taxon>Fabales</taxon>
        <taxon>Fabaceae</taxon>
        <taxon>Papilionoideae</taxon>
        <taxon>50 kb inversion clade</taxon>
        <taxon>NPAAA clade</taxon>
        <taxon>indigoferoid/millettioid clade</taxon>
        <taxon>Phaseoleae</taxon>
        <taxon>Phaseolus</taxon>
    </lineage>
</organism>
<dbReference type="EMBL" id="JAYMYR010000005">
    <property type="protein sequence ID" value="KAK7364784.1"/>
    <property type="molecule type" value="Genomic_DNA"/>
</dbReference>
<protein>
    <submittedName>
        <fullName evidence="1">Uncharacterized protein</fullName>
    </submittedName>
</protein>
<reference evidence="1 2" key="1">
    <citation type="submission" date="2024-01" db="EMBL/GenBank/DDBJ databases">
        <title>The genomes of 5 underutilized Papilionoideae crops provide insights into root nodulation and disease resistanc.</title>
        <authorList>
            <person name="Jiang F."/>
        </authorList>
    </citation>
    <scope>NUCLEOTIDE SEQUENCE [LARGE SCALE GENOMIC DNA]</scope>
    <source>
        <strain evidence="1">JINMINGXINNONG_FW02</strain>
        <tissue evidence="1">Leaves</tissue>
    </source>
</reference>
<dbReference type="AlphaFoldDB" id="A0AAN9N164"/>
<proteinExistence type="predicted"/>
<keyword evidence="2" id="KW-1185">Reference proteome</keyword>
<accession>A0AAN9N164</accession>
<evidence type="ECO:0000313" key="1">
    <source>
        <dbReference type="EMBL" id="KAK7364784.1"/>
    </source>
</evidence>
<dbReference type="Proteomes" id="UP001374584">
    <property type="component" value="Unassembled WGS sequence"/>
</dbReference>
<comment type="caution">
    <text evidence="1">The sequence shown here is derived from an EMBL/GenBank/DDBJ whole genome shotgun (WGS) entry which is preliminary data.</text>
</comment>
<evidence type="ECO:0000313" key="2">
    <source>
        <dbReference type="Proteomes" id="UP001374584"/>
    </source>
</evidence>